<sequence>MNNNLAPTFKKLFGSYWVLWYKKSNIYSVVDTDFKTILYQYFDCASLDDFKTKIASVSPNLDYYTIAQNLQAYLEQCNAEYSLDKHLESINIDSKCSITKTYSINGKVLQINFSSDTVQKTIHPSIAHLETNYLSSPDVIFDLFLDNDNLCLLKNKALIKTVPKRDYHKIQGKFAMELFCFIYNNKEEDWLGTFHGCTIADGENAILFIGESGKGKSTLSALLTAQDFELVADDVSPMLASDSCIYHNPSAISIKKGAFNLLKPLINDFDLFPEVIFNKAKGIIKYVPCKKPLKDKYPCKAIIMVNYTKNAETKLDLASIKEALETLVPESWLSPNPDHAEYFLDWLSKTPIYKLTYSNTESVTEEISKCFKQLREQ</sequence>
<dbReference type="RefSeq" id="WP_278004248.1">
    <property type="nucleotide sequence ID" value="NZ_JARSBN010000001.1"/>
</dbReference>
<accession>A0ABT6FYC5</accession>
<comment type="caution">
    <text evidence="1">The sequence shown here is derived from an EMBL/GenBank/DDBJ whole genome shotgun (WGS) entry which is preliminary data.</text>
</comment>
<reference evidence="1 2" key="1">
    <citation type="submission" date="2023-03" db="EMBL/GenBank/DDBJ databases">
        <title>Strain YYF002 represents a novel species in the genus Winogradskyella isolated from seawater.</title>
        <authorList>
            <person name="Fu Z.-Y."/>
        </authorList>
    </citation>
    <scope>NUCLEOTIDE SEQUENCE [LARGE SCALE GENOMIC DNA]</scope>
    <source>
        <strain evidence="1 2">YYF002</strain>
    </source>
</reference>
<organism evidence="1 2">
    <name type="scientific">Winogradskyella marincola</name>
    <dbReference type="NCBI Taxonomy" id="3037795"/>
    <lineage>
        <taxon>Bacteria</taxon>
        <taxon>Pseudomonadati</taxon>
        <taxon>Bacteroidota</taxon>
        <taxon>Flavobacteriia</taxon>
        <taxon>Flavobacteriales</taxon>
        <taxon>Flavobacteriaceae</taxon>
        <taxon>Winogradskyella</taxon>
    </lineage>
</organism>
<name>A0ABT6FYC5_9FLAO</name>
<dbReference type="InterPro" id="IPR027417">
    <property type="entry name" value="P-loop_NTPase"/>
</dbReference>
<dbReference type="Proteomes" id="UP001529085">
    <property type="component" value="Unassembled WGS sequence"/>
</dbReference>
<proteinExistence type="predicted"/>
<keyword evidence="2" id="KW-1185">Reference proteome</keyword>
<evidence type="ECO:0000313" key="1">
    <source>
        <dbReference type="EMBL" id="MDG4714784.1"/>
    </source>
</evidence>
<gene>
    <name evidence="1" type="ORF">P7122_02785</name>
</gene>
<dbReference type="Gene3D" id="3.40.50.300">
    <property type="entry name" value="P-loop containing nucleotide triphosphate hydrolases"/>
    <property type="match status" value="1"/>
</dbReference>
<dbReference type="EMBL" id="JARSBN010000001">
    <property type="protein sequence ID" value="MDG4714784.1"/>
    <property type="molecule type" value="Genomic_DNA"/>
</dbReference>
<evidence type="ECO:0000313" key="2">
    <source>
        <dbReference type="Proteomes" id="UP001529085"/>
    </source>
</evidence>
<dbReference type="SUPFAM" id="SSF53795">
    <property type="entry name" value="PEP carboxykinase-like"/>
    <property type="match status" value="1"/>
</dbReference>
<protein>
    <submittedName>
        <fullName evidence="1">Uncharacterized protein</fullName>
    </submittedName>
</protein>